<reference evidence="2 3" key="1">
    <citation type="submission" date="2017-03" db="EMBL/GenBank/DDBJ databases">
        <authorList>
            <person name="Safronova V.I."/>
            <person name="Sazanova A.L."/>
            <person name="Chirak E.R."/>
        </authorList>
    </citation>
    <scope>NUCLEOTIDE SEQUENCE [LARGE SCALE GENOMIC DNA]</scope>
    <source>
        <strain evidence="2 3">Opo-243</strain>
    </source>
</reference>
<evidence type="ECO:0000256" key="1">
    <source>
        <dbReference type="SAM" id="SignalP"/>
    </source>
</evidence>
<feature type="chain" id="PRO_5020817262" evidence="1">
    <location>
        <begin position="20"/>
        <end position="75"/>
    </location>
</feature>
<dbReference type="EMBL" id="MZXW01000047">
    <property type="protein sequence ID" value="RXT37783.1"/>
    <property type="molecule type" value="Genomic_DNA"/>
</dbReference>
<evidence type="ECO:0000313" key="2">
    <source>
        <dbReference type="EMBL" id="RXT37783.1"/>
    </source>
</evidence>
<organism evidence="2 3">
    <name type="scientific">Bradyrhizobium betae</name>
    <dbReference type="NCBI Taxonomy" id="244734"/>
    <lineage>
        <taxon>Bacteria</taxon>
        <taxon>Pseudomonadati</taxon>
        <taxon>Pseudomonadota</taxon>
        <taxon>Alphaproteobacteria</taxon>
        <taxon>Hyphomicrobiales</taxon>
        <taxon>Nitrobacteraceae</taxon>
        <taxon>Bradyrhizobium</taxon>
    </lineage>
</organism>
<comment type="caution">
    <text evidence="2">The sequence shown here is derived from an EMBL/GenBank/DDBJ whole genome shotgun (WGS) entry which is preliminary data.</text>
</comment>
<dbReference type="Proteomes" id="UP000290819">
    <property type="component" value="Unassembled WGS sequence"/>
</dbReference>
<protein>
    <submittedName>
        <fullName evidence="2">Uncharacterized protein</fullName>
    </submittedName>
</protein>
<keyword evidence="1" id="KW-0732">Signal</keyword>
<dbReference type="AlphaFoldDB" id="A0A4Q1URU9"/>
<dbReference type="OrthoDB" id="8254545at2"/>
<feature type="signal peptide" evidence="1">
    <location>
        <begin position="1"/>
        <end position="19"/>
    </location>
</feature>
<sequence length="75" mass="8105">MRCLLVFGLLLASCATVSAAAHGPIRPAARLHMQKHRLVNPGAALPGRPRFAVPGWSNEDTERWLDDASSAWSQA</sequence>
<accession>A0A4Q1URU9</accession>
<keyword evidence="3" id="KW-1185">Reference proteome</keyword>
<gene>
    <name evidence="2" type="ORF">B5V03_31500</name>
</gene>
<proteinExistence type="predicted"/>
<evidence type="ECO:0000313" key="3">
    <source>
        <dbReference type="Proteomes" id="UP000290819"/>
    </source>
</evidence>
<name>A0A4Q1URU9_9BRAD</name>